<organism evidence="1 2">
    <name type="scientific">Diversispora epigaea</name>
    <dbReference type="NCBI Taxonomy" id="1348612"/>
    <lineage>
        <taxon>Eukaryota</taxon>
        <taxon>Fungi</taxon>
        <taxon>Fungi incertae sedis</taxon>
        <taxon>Mucoromycota</taxon>
        <taxon>Glomeromycotina</taxon>
        <taxon>Glomeromycetes</taxon>
        <taxon>Diversisporales</taxon>
        <taxon>Diversisporaceae</taxon>
        <taxon>Diversispora</taxon>
    </lineage>
</organism>
<protein>
    <submittedName>
        <fullName evidence="1">Uncharacterized protein</fullName>
    </submittedName>
</protein>
<comment type="caution">
    <text evidence="1">The sequence shown here is derived from an EMBL/GenBank/DDBJ whole genome shotgun (WGS) entry which is preliminary data.</text>
</comment>
<proteinExistence type="predicted"/>
<evidence type="ECO:0000313" key="2">
    <source>
        <dbReference type="Proteomes" id="UP000266861"/>
    </source>
</evidence>
<keyword evidence="2" id="KW-1185">Reference proteome</keyword>
<evidence type="ECO:0000313" key="1">
    <source>
        <dbReference type="EMBL" id="RHZ85098.1"/>
    </source>
</evidence>
<name>A0A397JE56_9GLOM</name>
<dbReference type="EMBL" id="PQFF01000068">
    <property type="protein sequence ID" value="RHZ85098.1"/>
    <property type="molecule type" value="Genomic_DNA"/>
</dbReference>
<sequence>MKLTVISQLSMKESKHLGESLMDYIHFNTDKCRESKRILSAQNRKYFGINESNTQQVCIASLWHSYPNCINRMFVGISLTWALMHAVIDMAKEMRRIKQWK</sequence>
<reference evidence="1 2" key="1">
    <citation type="submission" date="2018-08" db="EMBL/GenBank/DDBJ databases">
        <title>Genome and evolution of the arbuscular mycorrhizal fungus Diversispora epigaea (formerly Glomus versiforme) and its bacterial endosymbionts.</title>
        <authorList>
            <person name="Sun X."/>
            <person name="Fei Z."/>
            <person name="Harrison M."/>
        </authorList>
    </citation>
    <scope>NUCLEOTIDE SEQUENCE [LARGE SCALE GENOMIC DNA]</scope>
    <source>
        <strain evidence="1 2">IT104</strain>
    </source>
</reference>
<accession>A0A397JE56</accession>
<gene>
    <name evidence="1" type="ORF">Glove_71g129</name>
</gene>
<dbReference type="Proteomes" id="UP000266861">
    <property type="component" value="Unassembled WGS sequence"/>
</dbReference>
<dbReference type="AlphaFoldDB" id="A0A397JE56"/>